<evidence type="ECO:0000313" key="2">
    <source>
        <dbReference type="EMBL" id="KAA3672563.1"/>
    </source>
</evidence>
<name>A0A5J4NAR3_9TREM</name>
<protein>
    <recommendedName>
        <fullName evidence="4">SH3 domain-containing protein</fullName>
    </recommendedName>
</protein>
<feature type="compositionally biased region" description="Low complexity" evidence="1">
    <location>
        <begin position="580"/>
        <end position="594"/>
    </location>
</feature>
<dbReference type="AlphaFoldDB" id="A0A5J4NAR3"/>
<dbReference type="Gene3D" id="1.20.1270.60">
    <property type="entry name" value="Arfaptin homology (AH) domain/BAR domain"/>
    <property type="match status" value="2"/>
</dbReference>
<dbReference type="SUPFAM" id="SSF103657">
    <property type="entry name" value="BAR/IMD domain-like"/>
    <property type="match status" value="2"/>
</dbReference>
<dbReference type="EMBL" id="QNGE01004768">
    <property type="protein sequence ID" value="KAA3672563.1"/>
    <property type="molecule type" value="Genomic_DNA"/>
</dbReference>
<proteinExistence type="predicted"/>
<evidence type="ECO:0000313" key="3">
    <source>
        <dbReference type="Proteomes" id="UP000324629"/>
    </source>
</evidence>
<comment type="caution">
    <text evidence="2">The sequence shown here is derived from an EMBL/GenBank/DDBJ whole genome shotgun (WGS) entry which is preliminary data.</text>
</comment>
<dbReference type="Proteomes" id="UP000324629">
    <property type="component" value="Unassembled WGS sequence"/>
</dbReference>
<feature type="compositionally biased region" description="Basic and acidic residues" evidence="1">
    <location>
        <begin position="595"/>
        <end position="611"/>
    </location>
</feature>
<gene>
    <name evidence="2" type="ORF">DEA37_0013799</name>
</gene>
<feature type="compositionally biased region" description="Polar residues" evidence="1">
    <location>
        <begin position="561"/>
        <end position="579"/>
    </location>
</feature>
<feature type="region of interest" description="Disordered" evidence="1">
    <location>
        <begin position="706"/>
        <end position="736"/>
    </location>
</feature>
<feature type="compositionally biased region" description="Basic and acidic residues" evidence="1">
    <location>
        <begin position="377"/>
        <end position="388"/>
    </location>
</feature>
<sequence length="772" mass="84647">AFTHASLKSKDFERARNDYAAALKQFNLYRRDYFSRTLPLWAQAGYQLGKDRYARTQTLFNVLYERVRVAIDRMNTVGSELQNLSNMFQPEQAFTHASLKSKDFERARNDYAAALKQFNLYRRDYFSRTLPLWAQAGYQLGKDRYARTQTLFNVLYERVRVAIDRMNTVGSELQNLSNMFQPEQVSSAIFFQDMESFLSRIRTGTPCPGDISFVDLATAYPISSQVISFDSGSEKSNTYCAPNWPANFYPSVSAADFAALENAGLVRGPQNDGPIYAGTGSLYSTLSTAVSNGMGAVSRKSSISSHAVVTSPSSHGAGLLRRFFSRRSRSVANMKLGMEGAGEADYVPNSQRSTNYRPSNRVRDLLDSSDFSDTSFESDKEVPKKKEVSNAYATTSVLVGLNRESRSSDNELPPTQQNIHTPAPLAQPESVSLAPVNAGRLTSRDTVNIVNGHSFADDCFHRISQTVEQPDLAGKTDSSPGKATGPSLSAENIRKESDQGSAVPIPSVLNGRSVQHNSRLPIRPPPMSINRKAPSDVESTIAGPTVIRPVGQATGSVAAHLSTQRPGLEDSSTPQQTPASQAAHHSTSSSQISIGDRRQSGRHTGGQDKHFYPRKLHTRSSPPQDTAIVVGACTALYPFTADGFESCYLRFEAGDRFYTLAPSVSEDTTEWIRVLKFDTYEPGYVPTAFVEQERYAQPLILPTAGSTASKTTSCSTTPVHKPTRTNSGHPLRATQSAVNSPITRIRLPKNGHGLMNSPIHSRLAGTARDTEL</sequence>
<dbReference type="InterPro" id="IPR027267">
    <property type="entry name" value="AH/BAR_dom_sf"/>
</dbReference>
<feature type="non-terminal residue" evidence="2">
    <location>
        <position position="1"/>
    </location>
</feature>
<keyword evidence="3" id="KW-1185">Reference proteome</keyword>
<feature type="region of interest" description="Disordered" evidence="1">
    <location>
        <begin position="559"/>
        <end position="623"/>
    </location>
</feature>
<organism evidence="2 3">
    <name type="scientific">Paragonimus westermani</name>
    <dbReference type="NCBI Taxonomy" id="34504"/>
    <lineage>
        <taxon>Eukaryota</taxon>
        <taxon>Metazoa</taxon>
        <taxon>Spiralia</taxon>
        <taxon>Lophotrochozoa</taxon>
        <taxon>Platyhelminthes</taxon>
        <taxon>Trematoda</taxon>
        <taxon>Digenea</taxon>
        <taxon>Plagiorchiida</taxon>
        <taxon>Troglotremata</taxon>
        <taxon>Troglotrematidae</taxon>
        <taxon>Paragonimus</taxon>
    </lineage>
</organism>
<feature type="region of interest" description="Disordered" evidence="1">
    <location>
        <begin position="342"/>
        <end position="430"/>
    </location>
</feature>
<evidence type="ECO:0008006" key="4">
    <source>
        <dbReference type="Google" id="ProtNLM"/>
    </source>
</evidence>
<evidence type="ECO:0000256" key="1">
    <source>
        <dbReference type="SAM" id="MobiDB-lite"/>
    </source>
</evidence>
<feature type="region of interest" description="Disordered" evidence="1">
    <location>
        <begin position="469"/>
        <end position="536"/>
    </location>
</feature>
<feature type="compositionally biased region" description="Low complexity" evidence="1">
    <location>
        <begin position="706"/>
        <end position="717"/>
    </location>
</feature>
<dbReference type="InterPro" id="IPR036028">
    <property type="entry name" value="SH3-like_dom_sf"/>
</dbReference>
<dbReference type="SUPFAM" id="SSF50044">
    <property type="entry name" value="SH3-domain"/>
    <property type="match status" value="1"/>
</dbReference>
<dbReference type="Gene3D" id="2.30.30.40">
    <property type="entry name" value="SH3 Domains"/>
    <property type="match status" value="1"/>
</dbReference>
<feature type="compositionally biased region" description="Polar residues" evidence="1">
    <location>
        <begin position="476"/>
        <end position="490"/>
    </location>
</feature>
<reference evidence="2 3" key="1">
    <citation type="journal article" date="2019" name="Gigascience">
        <title>Whole-genome sequence of the oriental lung fluke Paragonimus westermani.</title>
        <authorList>
            <person name="Oey H."/>
            <person name="Zakrzewski M."/>
            <person name="Narain K."/>
            <person name="Devi K.R."/>
            <person name="Agatsuma T."/>
            <person name="Nawaratna S."/>
            <person name="Gobert G.N."/>
            <person name="Jones M.K."/>
            <person name="Ragan M.A."/>
            <person name="McManus D.P."/>
            <person name="Krause L."/>
        </authorList>
    </citation>
    <scope>NUCLEOTIDE SEQUENCE [LARGE SCALE GENOMIC DNA]</scope>
    <source>
        <strain evidence="2 3">IND2009</strain>
    </source>
</reference>
<accession>A0A5J4NAR3</accession>
<feature type="region of interest" description="Disordered" evidence="1">
    <location>
        <begin position="748"/>
        <end position="772"/>
    </location>
</feature>
<feature type="compositionally biased region" description="Polar residues" evidence="1">
    <location>
        <begin position="348"/>
        <end position="358"/>
    </location>
</feature>
<feature type="compositionally biased region" description="Polar residues" evidence="1">
    <location>
        <begin position="724"/>
        <end position="736"/>
    </location>
</feature>